<organism evidence="1 2">
    <name type="scientific">Chromobacterium aquaticum</name>
    <dbReference type="NCBI Taxonomy" id="467180"/>
    <lineage>
        <taxon>Bacteria</taxon>
        <taxon>Pseudomonadati</taxon>
        <taxon>Pseudomonadota</taxon>
        <taxon>Betaproteobacteria</taxon>
        <taxon>Neisseriales</taxon>
        <taxon>Chromobacteriaceae</taxon>
        <taxon>Chromobacterium</taxon>
    </lineage>
</organism>
<dbReference type="RefSeq" id="WP_048409368.1">
    <property type="nucleotide sequence ID" value="NZ_JAJOHW010000017.1"/>
</dbReference>
<evidence type="ECO:0000313" key="1">
    <source>
        <dbReference type="EMBL" id="MFC4488535.1"/>
    </source>
</evidence>
<comment type="caution">
    <text evidence="1">The sequence shown here is derived from an EMBL/GenBank/DDBJ whole genome shotgun (WGS) entry which is preliminary data.</text>
</comment>
<evidence type="ECO:0000313" key="2">
    <source>
        <dbReference type="Proteomes" id="UP001595999"/>
    </source>
</evidence>
<accession>A0ABV8ZQ01</accession>
<protein>
    <recommendedName>
        <fullName evidence="3">Tryptophan 2-monooxygenase oxidoreductase</fullName>
    </recommendedName>
</protein>
<proteinExistence type="predicted"/>
<dbReference type="Gene3D" id="3.90.660.60">
    <property type="match status" value="1"/>
</dbReference>
<gene>
    <name evidence="1" type="ORF">ACFO0R_02785</name>
</gene>
<name>A0ABV8ZQ01_9NEIS</name>
<dbReference type="Proteomes" id="UP001595999">
    <property type="component" value="Unassembled WGS sequence"/>
</dbReference>
<dbReference type="Gene3D" id="3.50.50.60">
    <property type="entry name" value="FAD/NAD(P)-binding domain"/>
    <property type="match status" value="1"/>
</dbReference>
<sequence length="689" mass="76079">MAITVIRDLASTDQADTIGDLIDSGLHYRHPDSAQIAYPRIVEGQQAIGTLPLNQNLKIAIVGMGAAGIAALYELSKLEGNHSVTVFEPDAKHVVHHQNPRDIDIEGLRAGRVFAARAKSEQGEDQTVYEIGAMRFPEIAGLTWQYAQDVFGSDGKVKVFPNPGKVATEFVFGDQVERYKGETWANPDAPTRQVKDLVIRYLLGNGVEPLLWIGERAPLDVIPLLKAKDTSTETLAGIDQDWKQFAIDNDGMTLGAAVRAILASHIAELPDLPGLNTERERINYYFELFGRFGFGTGGFKSLFSQSIVEMMRLILWDYSNEYTLPVTENVQFLAGLYHKAKDTLGTRLTLKQARVCDVLNQLLDDYSAVIAYYPENETKISTEQFDYVILALPHEQLLPLINRAGVAPSYSVRRVGDHALGLGTQLLRNVLPPLLLDNKETAFNARAISAVSMLRMTRSAKVFGTFDNKYESDLPTFNDEPIKAVISDGGLAASYIVPSPIAGMEDKYSSFLASYTWDDDTTRQQRDFGEWPLNPAAGEADDGKPMFQRLISRADHNVKAAGSNSYQPWWFYEILQKVEPANRLSFDWSTHGSAGGFKIDMPGDHQHSNFCFRFHTHALDETLPTRFFLASDSYSHLGGWLEGAFMSAVNAVSGVVVAANGRGGTGVEALNAEAQKLFTTLDPITQSRA</sequence>
<keyword evidence="2" id="KW-1185">Reference proteome</keyword>
<dbReference type="EMBL" id="JBHSEK010000001">
    <property type="protein sequence ID" value="MFC4488535.1"/>
    <property type="molecule type" value="Genomic_DNA"/>
</dbReference>
<reference evidence="2" key="1">
    <citation type="journal article" date="2019" name="Int. J. Syst. Evol. Microbiol.">
        <title>The Global Catalogue of Microorganisms (GCM) 10K type strain sequencing project: providing services to taxonomists for standard genome sequencing and annotation.</title>
        <authorList>
            <consortium name="The Broad Institute Genomics Platform"/>
            <consortium name="The Broad Institute Genome Sequencing Center for Infectious Disease"/>
            <person name="Wu L."/>
            <person name="Ma J."/>
        </authorList>
    </citation>
    <scope>NUCLEOTIDE SEQUENCE [LARGE SCALE GENOMIC DNA]</scope>
    <source>
        <strain evidence="2">CGMCC 4.7608</strain>
    </source>
</reference>
<dbReference type="SUPFAM" id="SSF51905">
    <property type="entry name" value="FAD/NAD(P)-binding domain"/>
    <property type="match status" value="1"/>
</dbReference>
<dbReference type="InterPro" id="IPR036188">
    <property type="entry name" value="FAD/NAD-bd_sf"/>
</dbReference>
<evidence type="ECO:0008006" key="3">
    <source>
        <dbReference type="Google" id="ProtNLM"/>
    </source>
</evidence>